<proteinExistence type="predicted"/>
<accession>A0A8X6TDJ6</accession>
<organism evidence="1 2">
    <name type="scientific">Nephila pilipes</name>
    <name type="common">Giant wood spider</name>
    <name type="synonym">Nephila maculata</name>
    <dbReference type="NCBI Taxonomy" id="299642"/>
    <lineage>
        <taxon>Eukaryota</taxon>
        <taxon>Metazoa</taxon>
        <taxon>Ecdysozoa</taxon>
        <taxon>Arthropoda</taxon>
        <taxon>Chelicerata</taxon>
        <taxon>Arachnida</taxon>
        <taxon>Araneae</taxon>
        <taxon>Araneomorphae</taxon>
        <taxon>Entelegynae</taxon>
        <taxon>Araneoidea</taxon>
        <taxon>Nephilidae</taxon>
        <taxon>Nephila</taxon>
    </lineage>
</organism>
<dbReference type="OrthoDB" id="6514447at2759"/>
<comment type="caution">
    <text evidence="1">The sequence shown here is derived from an EMBL/GenBank/DDBJ whole genome shotgun (WGS) entry which is preliminary data.</text>
</comment>
<evidence type="ECO:0000313" key="2">
    <source>
        <dbReference type="Proteomes" id="UP000887013"/>
    </source>
</evidence>
<keyword evidence="2" id="KW-1185">Reference proteome</keyword>
<sequence length="186" mass="21095">MKTETFKSSKTDNKAIKHVSKTENTASNKSTLNKIKLFVRFPIFLCHLNNRTNKILLQTTSVKLVGKLSSKVIRFLYDPGSKQSFIPKNLSRQLSLNKVGEEELFIHTFDSKVPTLIKRTRVQVKIRDILNKDEVVIETFEIDEVTSAPLELALIDIINELKPKGINLCDDDYSVFGSENISLIIG</sequence>
<gene>
    <name evidence="1" type="ORF">NPIL_305511</name>
</gene>
<protein>
    <submittedName>
        <fullName evidence="1">Uncharacterized protein</fullName>
    </submittedName>
</protein>
<dbReference type="Proteomes" id="UP000887013">
    <property type="component" value="Unassembled WGS sequence"/>
</dbReference>
<dbReference type="AlphaFoldDB" id="A0A8X6TDJ6"/>
<reference evidence="1" key="1">
    <citation type="submission" date="2020-08" db="EMBL/GenBank/DDBJ databases">
        <title>Multicomponent nature underlies the extraordinary mechanical properties of spider dragline silk.</title>
        <authorList>
            <person name="Kono N."/>
            <person name="Nakamura H."/>
            <person name="Mori M."/>
            <person name="Yoshida Y."/>
            <person name="Ohtoshi R."/>
            <person name="Malay A.D."/>
            <person name="Moran D.A.P."/>
            <person name="Tomita M."/>
            <person name="Numata K."/>
            <person name="Arakawa K."/>
        </authorList>
    </citation>
    <scope>NUCLEOTIDE SEQUENCE</scope>
</reference>
<dbReference type="EMBL" id="BMAW01102198">
    <property type="protein sequence ID" value="GFT03165.1"/>
    <property type="molecule type" value="Genomic_DNA"/>
</dbReference>
<name>A0A8X6TDJ6_NEPPI</name>
<evidence type="ECO:0000313" key="1">
    <source>
        <dbReference type="EMBL" id="GFT03165.1"/>
    </source>
</evidence>